<proteinExistence type="predicted"/>
<dbReference type="InterPro" id="IPR003034">
    <property type="entry name" value="SAP_dom"/>
</dbReference>
<dbReference type="InterPro" id="IPR015819">
    <property type="entry name" value="Lipid_transp_b-sht_shell"/>
</dbReference>
<dbReference type="EMBL" id="JAODUO010001740">
    <property type="protein sequence ID" value="KAK2159168.1"/>
    <property type="molecule type" value="Genomic_DNA"/>
</dbReference>
<dbReference type="AlphaFoldDB" id="A0AAD9JTT5"/>
<evidence type="ECO:0000313" key="4">
    <source>
        <dbReference type="Proteomes" id="UP001209878"/>
    </source>
</evidence>
<dbReference type="Proteomes" id="UP001209878">
    <property type="component" value="Unassembled WGS sequence"/>
</dbReference>
<accession>A0AAD9JTT5</accession>
<comment type="caution">
    <text evidence="3">The sequence shown here is derived from an EMBL/GenBank/DDBJ whole genome shotgun (WGS) entry which is preliminary data.</text>
</comment>
<sequence length="1279" mass="143857">MEFDISWSGEIQRVYYAKDEDPVELNLKKTLLGTLSSKLVVSNSQMAATSHWAYRVNETGHEGLHEAVYHARPLHGEIIFTKIRRTKSMENADHSQTKIVRLNTTMGIPTKIIVKERFYSPNEVAPSYRPTIPEAREALARGNAQLGLPKMGGTSTGMLMFVRADAMKDKHIDDESGAQVDTLNSSLKVLPIPPSKCDLANLLRNIRTNMSCIIKARKGAGNTGLPCFRHLTAMLNRLSRNDIDKLTMMYLRDKQSEVARQTMIDALGTAHTSDCYTVMMSRIFLVKHPEAELVMRALFQLFGLSAQIPEIVFVTLEHVVFHHPFYFSDDEVRQQVNDRATLVLAYVAKQVRSSHPAWSSRVIQRLEERLGIHDPYHHRQLRSTMNEKELREHLSQKTLHIHALGNAASDTSLGHLISYVNDSSAHTNLRYSAVNALAKYHHKHVADVLLSMTLVEEERTVRLAAIKGYKKHPHGGDIQILLDPSYGRSHNITQKEHSRLKRSLSSALARIWQGFAFHLKSPSVDWQKHIGGSVLGASMGIVVRNEIDIQIRPLQGHVKVDLLDEAFATLHIGLIGFDFDIFRLDFCFNGGTEYDLNILKEYSYDAITEVFDLFKTVFPKIIKTITTAVNTFKELISTVQNRDFNSIISGLVDAAKQMVHKVTNLRQIGMRIYKAVGKFVELPPVITRVKRIVAKVTTLFNDIKNAVMKLYNAIIDAITTVVPWAWKEIKTSFGAIVNAIPSLFKNPQSAIQVIGTAIARISTAVVAVMDAKNKVEKANFLTSENRPYWFDIENEMTNIWDEVLDIVQSIGDTLVSLENNEDDDDLAIRFTGVNLAAMKRAALKEIKTILMEDLAEPINDLKQLLKPFQQEQDLFMQLVKNIKEAWDSIVTGYQTIRTKLEQIFGPKAHGSFPRKFLLSSSCGDGFWETNGNSHYSHNGVMLEVAAGDQIVAPYGGHLKKTGQRQITISVSGMTNVDIIIDNVELTVEDCEVAVGAEVGRGVVPQWCSDTHIHVAMIKNDTDEEIDPTGYLRKREMKLPEWKQNCDHYLLVWKGETVSQGSIMNDMSNEDRTPAVDGAPEDLNIGAIEESDRKKRDLGDMMAPVNDFGQSLGLPDLSELTGVLNFNMNDISLKAVFDSLENSTKDKITSSMNKVLKNIFEVLLNQQGCINPETMDETELKQGLNMRGLSVDGPRRTLIDRYLESDPHCFDIGSQVGRNVYCRFDSTCNSILCCIDLNLFIYQHTLTAFIHFDPCSLKLTLGFDKWNVTYSLADEAFGKF</sequence>
<name>A0AAD9JTT5_RIDPI</name>
<dbReference type="InterPro" id="IPR016024">
    <property type="entry name" value="ARM-type_fold"/>
</dbReference>
<dbReference type="Pfam" id="PF01347">
    <property type="entry name" value="Vitellogenin_N"/>
    <property type="match status" value="1"/>
</dbReference>
<keyword evidence="4" id="KW-1185">Reference proteome</keyword>
<dbReference type="SUPFAM" id="SSF48431">
    <property type="entry name" value="Lipovitellin-phosvitin complex, superhelical domain"/>
    <property type="match status" value="1"/>
</dbReference>
<dbReference type="InterPro" id="IPR011030">
    <property type="entry name" value="Lipovitellin_superhlx_dom"/>
</dbReference>
<feature type="domain" description="SAP" evidence="2">
    <location>
        <begin position="1171"/>
        <end position="1205"/>
    </location>
</feature>
<dbReference type="GO" id="GO:0005319">
    <property type="term" value="F:lipid transporter activity"/>
    <property type="evidence" value="ECO:0007669"/>
    <property type="project" value="InterPro"/>
</dbReference>
<dbReference type="Gene3D" id="1.25.10.20">
    <property type="entry name" value="Vitellinogen, superhelical"/>
    <property type="match status" value="1"/>
</dbReference>
<evidence type="ECO:0000259" key="2">
    <source>
        <dbReference type="PROSITE" id="PS50800"/>
    </source>
</evidence>
<evidence type="ECO:0000256" key="1">
    <source>
        <dbReference type="ARBA" id="ARBA00022729"/>
    </source>
</evidence>
<protein>
    <recommendedName>
        <fullName evidence="2">SAP domain-containing protein</fullName>
    </recommendedName>
</protein>
<reference evidence="3" key="1">
    <citation type="journal article" date="2023" name="Mol. Biol. Evol.">
        <title>Third-Generation Sequencing Reveals the Adaptive Role of the Epigenome in Three Deep-Sea Polychaetes.</title>
        <authorList>
            <person name="Perez M."/>
            <person name="Aroh O."/>
            <person name="Sun Y."/>
            <person name="Lan Y."/>
            <person name="Juniper S.K."/>
            <person name="Young C.R."/>
            <person name="Angers B."/>
            <person name="Qian P.Y."/>
        </authorList>
    </citation>
    <scope>NUCLEOTIDE SEQUENCE</scope>
    <source>
        <strain evidence="3">R07B-5</strain>
    </source>
</reference>
<dbReference type="Gene3D" id="2.30.230.10">
    <property type="entry name" value="Lipovitellin, beta-sheet shell regions, chain A"/>
    <property type="match status" value="1"/>
</dbReference>
<dbReference type="InterPro" id="IPR001747">
    <property type="entry name" value="Vitellogenin_N"/>
</dbReference>
<evidence type="ECO:0000313" key="3">
    <source>
        <dbReference type="EMBL" id="KAK2159168.1"/>
    </source>
</evidence>
<dbReference type="SUPFAM" id="SSF56968">
    <property type="entry name" value="Lipovitellin-phosvitin complex, beta-sheet shell regions"/>
    <property type="match status" value="1"/>
</dbReference>
<keyword evidence="1" id="KW-0732">Signal</keyword>
<gene>
    <name evidence="3" type="ORF">NP493_1743g00018</name>
</gene>
<dbReference type="SUPFAM" id="SSF48371">
    <property type="entry name" value="ARM repeat"/>
    <property type="match status" value="1"/>
</dbReference>
<organism evidence="3 4">
    <name type="scientific">Ridgeia piscesae</name>
    <name type="common">Tubeworm</name>
    <dbReference type="NCBI Taxonomy" id="27915"/>
    <lineage>
        <taxon>Eukaryota</taxon>
        <taxon>Metazoa</taxon>
        <taxon>Spiralia</taxon>
        <taxon>Lophotrochozoa</taxon>
        <taxon>Annelida</taxon>
        <taxon>Polychaeta</taxon>
        <taxon>Sedentaria</taxon>
        <taxon>Canalipalpata</taxon>
        <taxon>Sabellida</taxon>
        <taxon>Siboglinidae</taxon>
        <taxon>Ridgeia</taxon>
    </lineage>
</organism>
<dbReference type="InterPro" id="IPR015816">
    <property type="entry name" value="Vitellinogen_b-sht_N"/>
</dbReference>
<dbReference type="PROSITE" id="PS50800">
    <property type="entry name" value="SAP"/>
    <property type="match status" value="1"/>
</dbReference>